<evidence type="ECO:0000259" key="1">
    <source>
        <dbReference type="PROSITE" id="PS50093"/>
    </source>
</evidence>
<dbReference type="SUPFAM" id="SSF49299">
    <property type="entry name" value="PKD domain"/>
    <property type="match status" value="1"/>
</dbReference>
<dbReference type="CDD" id="cd00146">
    <property type="entry name" value="PKD"/>
    <property type="match status" value="1"/>
</dbReference>
<accession>A0ABT0PWM5</accession>
<sequence length="110" mass="11343">MNAAPTAVLNATPISGKAPLQVDFTGDQSTDDVAVTDYSWDFDDGNSSNLANPSHTFANAGSYNVTLTVTDAEGLQDATTITIQVDETPMNTAPTAVLNATPISGNAPLQ</sequence>
<dbReference type="Pfam" id="PF18911">
    <property type="entry name" value="PKD_4"/>
    <property type="match status" value="1"/>
</dbReference>
<organism evidence="2 3">
    <name type="scientific">Flagellimonas spongiicola</name>
    <dbReference type="NCBI Taxonomy" id="2942208"/>
    <lineage>
        <taxon>Bacteria</taxon>
        <taxon>Pseudomonadati</taxon>
        <taxon>Bacteroidota</taxon>
        <taxon>Flavobacteriia</taxon>
        <taxon>Flavobacteriales</taxon>
        <taxon>Flavobacteriaceae</taxon>
        <taxon>Flagellimonas</taxon>
    </lineage>
</organism>
<dbReference type="InterPro" id="IPR035986">
    <property type="entry name" value="PKD_dom_sf"/>
</dbReference>
<comment type="caution">
    <text evidence="2">The sequence shown here is derived from an EMBL/GenBank/DDBJ whole genome shotgun (WGS) entry which is preliminary data.</text>
</comment>
<feature type="domain" description="PKD" evidence="1">
    <location>
        <begin position="5"/>
        <end position="92"/>
    </location>
</feature>
<dbReference type="RefSeq" id="WP_249658872.1">
    <property type="nucleotide sequence ID" value="NZ_JAMFMA010000011.1"/>
</dbReference>
<keyword evidence="3" id="KW-1185">Reference proteome</keyword>
<dbReference type="InterPro" id="IPR000601">
    <property type="entry name" value="PKD_dom"/>
</dbReference>
<protein>
    <submittedName>
        <fullName evidence="2">PKD domain-containing protein</fullName>
    </submittedName>
</protein>
<evidence type="ECO:0000313" key="2">
    <source>
        <dbReference type="EMBL" id="MCL6275686.1"/>
    </source>
</evidence>
<dbReference type="Gene3D" id="2.60.40.10">
    <property type="entry name" value="Immunoglobulins"/>
    <property type="match status" value="1"/>
</dbReference>
<dbReference type="PROSITE" id="PS50093">
    <property type="entry name" value="PKD"/>
    <property type="match status" value="1"/>
</dbReference>
<dbReference type="InterPro" id="IPR022409">
    <property type="entry name" value="PKD/Chitinase_dom"/>
</dbReference>
<evidence type="ECO:0000313" key="3">
    <source>
        <dbReference type="Proteomes" id="UP001203607"/>
    </source>
</evidence>
<name>A0ABT0PWM5_9FLAO</name>
<gene>
    <name evidence="2" type="ORF">M3P19_16875</name>
</gene>
<feature type="non-terminal residue" evidence="2">
    <location>
        <position position="110"/>
    </location>
</feature>
<dbReference type="InterPro" id="IPR013783">
    <property type="entry name" value="Ig-like_fold"/>
</dbReference>
<reference evidence="2 3" key="1">
    <citation type="submission" date="2022-05" db="EMBL/GenBank/DDBJ databases">
        <authorList>
            <person name="Park J.-S."/>
        </authorList>
    </citation>
    <scope>NUCLEOTIDE SEQUENCE [LARGE SCALE GENOMIC DNA]</scope>
    <source>
        <strain evidence="2 3">2012CJ35-5</strain>
    </source>
</reference>
<proteinExistence type="predicted"/>
<dbReference type="SMART" id="SM00089">
    <property type="entry name" value="PKD"/>
    <property type="match status" value="1"/>
</dbReference>
<dbReference type="Proteomes" id="UP001203607">
    <property type="component" value="Unassembled WGS sequence"/>
</dbReference>
<dbReference type="EMBL" id="JAMFMA010000011">
    <property type="protein sequence ID" value="MCL6275686.1"/>
    <property type="molecule type" value="Genomic_DNA"/>
</dbReference>